<dbReference type="EMBL" id="RWJN01000163">
    <property type="protein sequence ID" value="TCD65793.1"/>
    <property type="molecule type" value="Genomic_DNA"/>
</dbReference>
<name>A0A4R0RGD1_9APHY</name>
<comment type="caution">
    <text evidence="2">The sequence shown here is derived from an EMBL/GenBank/DDBJ whole genome shotgun (WGS) entry which is preliminary data.</text>
</comment>
<dbReference type="Proteomes" id="UP000292702">
    <property type="component" value="Unassembled WGS sequence"/>
</dbReference>
<dbReference type="AlphaFoldDB" id="A0A4R0RGD1"/>
<evidence type="ECO:0000256" key="1">
    <source>
        <dbReference type="SAM" id="MobiDB-lite"/>
    </source>
</evidence>
<accession>A0A4R0RGD1</accession>
<organism evidence="2 3">
    <name type="scientific">Steccherinum ochraceum</name>
    <dbReference type="NCBI Taxonomy" id="92696"/>
    <lineage>
        <taxon>Eukaryota</taxon>
        <taxon>Fungi</taxon>
        <taxon>Dikarya</taxon>
        <taxon>Basidiomycota</taxon>
        <taxon>Agaricomycotina</taxon>
        <taxon>Agaricomycetes</taxon>
        <taxon>Polyporales</taxon>
        <taxon>Steccherinaceae</taxon>
        <taxon>Steccherinum</taxon>
    </lineage>
</organism>
<proteinExistence type="predicted"/>
<keyword evidence="3" id="KW-1185">Reference proteome</keyword>
<evidence type="ECO:0000313" key="2">
    <source>
        <dbReference type="EMBL" id="TCD65793.1"/>
    </source>
</evidence>
<feature type="region of interest" description="Disordered" evidence="1">
    <location>
        <begin position="68"/>
        <end position="92"/>
    </location>
</feature>
<gene>
    <name evidence="2" type="ORF">EIP91_002186</name>
</gene>
<reference evidence="2 3" key="1">
    <citation type="submission" date="2018-11" db="EMBL/GenBank/DDBJ databases">
        <title>Genome assembly of Steccherinum ochraceum LE-BIN_3174, the white-rot fungus of the Steccherinaceae family (The Residual Polyporoid clade, Polyporales, Basidiomycota).</title>
        <authorList>
            <person name="Fedorova T.V."/>
            <person name="Glazunova O.A."/>
            <person name="Landesman E.O."/>
            <person name="Moiseenko K.V."/>
            <person name="Psurtseva N.V."/>
            <person name="Savinova O.S."/>
            <person name="Shakhova N.V."/>
            <person name="Tyazhelova T.V."/>
            <person name="Vasina D.V."/>
        </authorList>
    </citation>
    <scope>NUCLEOTIDE SEQUENCE [LARGE SCALE GENOMIC DNA]</scope>
    <source>
        <strain evidence="2 3">LE-BIN_3174</strain>
    </source>
</reference>
<evidence type="ECO:0000313" key="3">
    <source>
        <dbReference type="Proteomes" id="UP000292702"/>
    </source>
</evidence>
<sequence>MSSQPRRASTSHPLFKDDITVWCDHPDFDKLLQETISKDETMNKLLLQQEMDEWFRLVFIVVAQRAVESDAAPPQKHSRRQSILCRNSEGSATEEEAVVDSQYPILKHREIIIIQYHFTPNSDT</sequence>
<protein>
    <submittedName>
        <fullName evidence="2">Uncharacterized protein</fullName>
    </submittedName>
</protein>